<dbReference type="KEGG" id="dea:FPZ08_02415"/>
<dbReference type="Pfam" id="PF01406">
    <property type="entry name" value="tRNA-synt_1e"/>
    <property type="match status" value="1"/>
</dbReference>
<evidence type="ECO:0000256" key="5">
    <source>
        <dbReference type="ARBA" id="ARBA00022598"/>
    </source>
</evidence>
<keyword evidence="7 13" id="KW-0547">Nucleotide-binding</keyword>
<keyword evidence="10 13" id="KW-0648">Protein biosynthesis</keyword>
<dbReference type="Gene3D" id="1.20.120.640">
    <property type="entry name" value="Anticodon-binding domain of a subclass of class I aminoacyl-tRNA synthetases"/>
    <property type="match status" value="1"/>
</dbReference>
<dbReference type="InterPro" id="IPR014729">
    <property type="entry name" value="Rossmann-like_a/b/a_fold"/>
</dbReference>
<dbReference type="SUPFAM" id="SSF47323">
    <property type="entry name" value="Anticodon-binding domain of a subclass of class I aminoacyl-tRNA synthetases"/>
    <property type="match status" value="1"/>
</dbReference>
<comment type="catalytic activity">
    <reaction evidence="12 13">
        <text>tRNA(Cys) + L-cysteine + ATP = L-cysteinyl-tRNA(Cys) + AMP + diphosphate</text>
        <dbReference type="Rhea" id="RHEA:17773"/>
        <dbReference type="Rhea" id="RHEA-COMP:9661"/>
        <dbReference type="Rhea" id="RHEA-COMP:9679"/>
        <dbReference type="ChEBI" id="CHEBI:30616"/>
        <dbReference type="ChEBI" id="CHEBI:33019"/>
        <dbReference type="ChEBI" id="CHEBI:35235"/>
        <dbReference type="ChEBI" id="CHEBI:78442"/>
        <dbReference type="ChEBI" id="CHEBI:78517"/>
        <dbReference type="ChEBI" id="CHEBI:456215"/>
        <dbReference type="EC" id="6.1.1.16"/>
    </reaction>
</comment>
<feature type="short sequence motif" description="'KMSKS' region" evidence="13">
    <location>
        <begin position="278"/>
        <end position="282"/>
    </location>
</feature>
<dbReference type="Pfam" id="PF23493">
    <property type="entry name" value="CysS_C"/>
    <property type="match status" value="1"/>
</dbReference>
<comment type="subunit">
    <text evidence="3 13">Monomer.</text>
</comment>
<evidence type="ECO:0000256" key="1">
    <source>
        <dbReference type="ARBA" id="ARBA00004496"/>
    </source>
</evidence>
<feature type="binding site" evidence="13">
    <location>
        <position position="249"/>
    </location>
    <ligand>
        <name>Zn(2+)</name>
        <dbReference type="ChEBI" id="CHEBI:29105"/>
    </ligand>
</feature>
<evidence type="ECO:0000256" key="10">
    <source>
        <dbReference type="ARBA" id="ARBA00022917"/>
    </source>
</evidence>
<keyword evidence="11 13" id="KW-0030">Aminoacyl-tRNA synthetase</keyword>
<dbReference type="Proteomes" id="UP000315364">
    <property type="component" value="Chromosome"/>
</dbReference>
<dbReference type="PANTHER" id="PTHR10890">
    <property type="entry name" value="CYSTEINYL-TRNA SYNTHETASE"/>
    <property type="match status" value="1"/>
</dbReference>
<keyword evidence="8 13" id="KW-0862">Zinc</keyword>
<evidence type="ECO:0000256" key="11">
    <source>
        <dbReference type="ARBA" id="ARBA00023146"/>
    </source>
</evidence>
<name>A0A5B8LNL9_9HYPH</name>
<feature type="binding site" evidence="13">
    <location>
        <position position="281"/>
    </location>
    <ligand>
        <name>ATP</name>
        <dbReference type="ChEBI" id="CHEBI:30616"/>
    </ligand>
</feature>
<keyword evidence="6 13" id="KW-0479">Metal-binding</keyword>
<evidence type="ECO:0000259" key="14">
    <source>
        <dbReference type="Pfam" id="PF01406"/>
    </source>
</evidence>
<dbReference type="GO" id="GO:0005829">
    <property type="term" value="C:cytosol"/>
    <property type="evidence" value="ECO:0007669"/>
    <property type="project" value="TreeGrafter"/>
</dbReference>
<dbReference type="EC" id="6.1.1.16" evidence="13"/>
<evidence type="ECO:0000259" key="15">
    <source>
        <dbReference type="Pfam" id="PF23493"/>
    </source>
</evidence>
<dbReference type="FunFam" id="3.40.50.620:FF:000068">
    <property type="entry name" value="Cysteine--tRNA ligase"/>
    <property type="match status" value="1"/>
</dbReference>
<evidence type="ECO:0000256" key="13">
    <source>
        <dbReference type="HAMAP-Rule" id="MF_00041"/>
    </source>
</evidence>
<keyword evidence="5 13" id="KW-0436">Ligase</keyword>
<keyword evidence="9 13" id="KW-0067">ATP-binding</keyword>
<evidence type="ECO:0000256" key="2">
    <source>
        <dbReference type="ARBA" id="ARBA00005594"/>
    </source>
</evidence>
<evidence type="ECO:0000256" key="3">
    <source>
        <dbReference type="ARBA" id="ARBA00011245"/>
    </source>
</evidence>
<feature type="binding site" evidence="13">
    <location>
        <position position="220"/>
    </location>
    <ligand>
        <name>Zn(2+)</name>
        <dbReference type="ChEBI" id="CHEBI:29105"/>
    </ligand>
</feature>
<protein>
    <recommendedName>
        <fullName evidence="13">Cysteine--tRNA ligase</fullName>
        <ecNumber evidence="13">6.1.1.16</ecNumber>
    </recommendedName>
    <alternativeName>
        <fullName evidence="13">Cysteinyl-tRNA synthetase</fullName>
        <shortName evidence="13">CysRS</shortName>
    </alternativeName>
</protein>
<comment type="subcellular location">
    <subcellularLocation>
        <location evidence="1 13">Cytoplasm</location>
    </subcellularLocation>
</comment>
<dbReference type="InterPro" id="IPR032678">
    <property type="entry name" value="tRNA-synt_1_cat_dom"/>
</dbReference>
<feature type="binding site" evidence="13">
    <location>
        <position position="32"/>
    </location>
    <ligand>
        <name>Zn(2+)</name>
        <dbReference type="ChEBI" id="CHEBI:29105"/>
    </ligand>
</feature>
<dbReference type="OrthoDB" id="9815130at2"/>
<evidence type="ECO:0000313" key="17">
    <source>
        <dbReference type="Proteomes" id="UP000315364"/>
    </source>
</evidence>
<evidence type="ECO:0000256" key="12">
    <source>
        <dbReference type="ARBA" id="ARBA00047398"/>
    </source>
</evidence>
<comment type="similarity">
    <text evidence="2 13">Belongs to the class-I aminoacyl-tRNA synthetase family.</text>
</comment>
<dbReference type="NCBIfam" id="TIGR00435">
    <property type="entry name" value="cysS"/>
    <property type="match status" value="1"/>
</dbReference>
<evidence type="ECO:0000313" key="16">
    <source>
        <dbReference type="EMBL" id="QDZ09701.1"/>
    </source>
</evidence>
<evidence type="ECO:0000256" key="8">
    <source>
        <dbReference type="ARBA" id="ARBA00022833"/>
    </source>
</evidence>
<reference evidence="16 17" key="1">
    <citation type="submission" date="2019-07" db="EMBL/GenBank/DDBJ databases">
        <title>Full genome sequence of Devosia sp. Gsoil 520.</title>
        <authorList>
            <person name="Im W.-T."/>
        </authorList>
    </citation>
    <scope>NUCLEOTIDE SEQUENCE [LARGE SCALE GENOMIC DNA]</scope>
    <source>
        <strain evidence="16 17">Gsoil 520</strain>
    </source>
</reference>
<feature type="binding site" evidence="13">
    <location>
        <position position="245"/>
    </location>
    <ligand>
        <name>Zn(2+)</name>
        <dbReference type="ChEBI" id="CHEBI:29105"/>
    </ligand>
</feature>
<sequence length="545" mass="61217">MTTPQLSLYNTLTRTREAFTPLDANNVRMYVCGPTVYDFAHIGNARPVIVFDLLFRLLRHVYGATHVTYARNITDVDDKINARALRDFPDLPLNEAIRRVTEKTEAQFLSDAKALGALDPTIQPRATDNIAEMQALIGSLIQRNHAYNAAGEVLFDVKSMPDYGQLSGRNLEDNLAGARIAVEAHKKNPADFVLWKQSAATEPGWDSPWGRGRPGWHIECSAMSERYLGQTFDIHGGGLDLIFPHHENEIAQSRCAHGTHAMANIWMHNGFLQVEGQKMSKSLGNFVTINQLLRTSKFGGRRWPGSVLRLAMLMTHYREPIDFSTRRLHEAESKLLKWQDFASDRTYRVASRDVFDRFVRILEDDLDTVGAFSYLDRVVKGEDERKGHRAAVNKILKFMGLPGAESKATKIARSLRTMDGLVATLKKSGWSDMFHDLSKGGRFRSGEIKPEAEIVGRLDRLVAAYAAARPKHLALPDDVLSELSLLETATLDPIEAAIAARLEALNNKDFAKADAIRNELSEQGISLMDYKDEQGQRATKWEMKR</sequence>
<dbReference type="GO" id="GO:0006423">
    <property type="term" value="P:cysteinyl-tRNA aminoacylation"/>
    <property type="evidence" value="ECO:0007669"/>
    <property type="project" value="UniProtKB-UniRule"/>
</dbReference>
<feature type="domain" description="Cysteinyl-tRNA ligase anticodon binding" evidence="15">
    <location>
        <begin position="494"/>
        <end position="534"/>
    </location>
</feature>
<dbReference type="SUPFAM" id="SSF52374">
    <property type="entry name" value="Nucleotidylyl transferase"/>
    <property type="match status" value="1"/>
</dbReference>
<dbReference type="PRINTS" id="PR00983">
    <property type="entry name" value="TRNASYNTHCYS"/>
</dbReference>
<dbReference type="InterPro" id="IPR024909">
    <property type="entry name" value="Cys-tRNA/MSH_ligase"/>
</dbReference>
<keyword evidence="4 13" id="KW-0963">Cytoplasm</keyword>
<dbReference type="HAMAP" id="MF_00041">
    <property type="entry name" value="Cys_tRNA_synth"/>
    <property type="match status" value="1"/>
</dbReference>
<dbReference type="GO" id="GO:0005524">
    <property type="term" value="F:ATP binding"/>
    <property type="evidence" value="ECO:0007669"/>
    <property type="project" value="UniProtKB-UniRule"/>
</dbReference>
<evidence type="ECO:0000256" key="7">
    <source>
        <dbReference type="ARBA" id="ARBA00022741"/>
    </source>
</evidence>
<dbReference type="GO" id="GO:0008270">
    <property type="term" value="F:zinc ion binding"/>
    <property type="evidence" value="ECO:0007669"/>
    <property type="project" value="UniProtKB-UniRule"/>
</dbReference>
<evidence type="ECO:0000256" key="9">
    <source>
        <dbReference type="ARBA" id="ARBA00022840"/>
    </source>
</evidence>
<evidence type="ECO:0000256" key="6">
    <source>
        <dbReference type="ARBA" id="ARBA00022723"/>
    </source>
</evidence>
<dbReference type="InterPro" id="IPR009080">
    <property type="entry name" value="tRNAsynth_Ia_anticodon-bd"/>
</dbReference>
<keyword evidence="17" id="KW-1185">Reference proteome</keyword>
<dbReference type="AlphaFoldDB" id="A0A5B8LNL9"/>
<dbReference type="GO" id="GO:0004817">
    <property type="term" value="F:cysteine-tRNA ligase activity"/>
    <property type="evidence" value="ECO:0007669"/>
    <property type="project" value="UniProtKB-UniRule"/>
</dbReference>
<organism evidence="16 17">
    <name type="scientific">Devosia ginsengisoli</name>
    <dbReference type="NCBI Taxonomy" id="400770"/>
    <lineage>
        <taxon>Bacteria</taxon>
        <taxon>Pseudomonadati</taxon>
        <taxon>Pseudomonadota</taxon>
        <taxon>Alphaproteobacteria</taxon>
        <taxon>Hyphomicrobiales</taxon>
        <taxon>Devosiaceae</taxon>
        <taxon>Devosia</taxon>
    </lineage>
</organism>
<dbReference type="EMBL" id="CP042304">
    <property type="protein sequence ID" value="QDZ09701.1"/>
    <property type="molecule type" value="Genomic_DNA"/>
</dbReference>
<dbReference type="CDD" id="cd00672">
    <property type="entry name" value="CysRS_core"/>
    <property type="match status" value="1"/>
</dbReference>
<dbReference type="InterPro" id="IPR056411">
    <property type="entry name" value="CysS_C"/>
</dbReference>
<feature type="domain" description="tRNA synthetases class I catalytic" evidence="14">
    <location>
        <begin position="19"/>
        <end position="332"/>
    </location>
</feature>
<dbReference type="PANTHER" id="PTHR10890:SF3">
    <property type="entry name" value="CYSTEINE--TRNA LIGASE, CYTOPLASMIC"/>
    <property type="match status" value="1"/>
</dbReference>
<dbReference type="InterPro" id="IPR015803">
    <property type="entry name" value="Cys-tRNA-ligase"/>
</dbReference>
<comment type="cofactor">
    <cofactor evidence="13">
        <name>Zn(2+)</name>
        <dbReference type="ChEBI" id="CHEBI:29105"/>
    </cofactor>
    <text evidence="13">Binds 1 zinc ion per subunit.</text>
</comment>
<evidence type="ECO:0000256" key="4">
    <source>
        <dbReference type="ARBA" id="ARBA00022490"/>
    </source>
</evidence>
<gene>
    <name evidence="13" type="primary">cysS</name>
    <name evidence="16" type="ORF">FPZ08_02415</name>
</gene>
<accession>A0A5B8LNL9</accession>
<dbReference type="Gene3D" id="3.40.50.620">
    <property type="entry name" value="HUPs"/>
    <property type="match status" value="1"/>
</dbReference>
<feature type="short sequence motif" description="'HIGH' region" evidence="13">
    <location>
        <begin position="34"/>
        <end position="44"/>
    </location>
</feature>
<proteinExistence type="inferred from homology"/>